<sequence>MGFLIVRDPVGTPLLQRKKLVPGVIGSNIFRDIREELSRNGDDYLQELEAVGAHAWAHLLALYSEIRADRSDVSSRVRVAGKKPLLVPAHSLRVIQGSTQLAVVNQEFHALVECIDPTSLQQGLAVGCTCVKVDDTGTIPVQIANFSDRDIYLHPKMTIGKLETVELEPRIELHFPSPNEIRMEEITHNDSTDEVVADLLSRMDISDINEEQQSCVRRLI</sequence>
<organism evidence="1 2">
    <name type="scientific">Ridgeia piscesae</name>
    <name type="common">Tubeworm</name>
    <dbReference type="NCBI Taxonomy" id="27915"/>
    <lineage>
        <taxon>Eukaryota</taxon>
        <taxon>Metazoa</taxon>
        <taxon>Spiralia</taxon>
        <taxon>Lophotrochozoa</taxon>
        <taxon>Annelida</taxon>
        <taxon>Polychaeta</taxon>
        <taxon>Sedentaria</taxon>
        <taxon>Canalipalpata</taxon>
        <taxon>Sabellida</taxon>
        <taxon>Siboglinidae</taxon>
        <taxon>Ridgeia</taxon>
    </lineage>
</organism>
<evidence type="ECO:0000313" key="1">
    <source>
        <dbReference type="EMBL" id="KAK2173893.1"/>
    </source>
</evidence>
<dbReference type="AlphaFoldDB" id="A0AAD9KNU6"/>
<gene>
    <name evidence="1" type="ORF">NP493_846g00013</name>
</gene>
<keyword evidence="2" id="KW-1185">Reference proteome</keyword>
<reference evidence="1" key="1">
    <citation type="journal article" date="2023" name="Mol. Biol. Evol.">
        <title>Third-Generation Sequencing Reveals the Adaptive Role of the Epigenome in Three Deep-Sea Polychaetes.</title>
        <authorList>
            <person name="Perez M."/>
            <person name="Aroh O."/>
            <person name="Sun Y."/>
            <person name="Lan Y."/>
            <person name="Juniper S.K."/>
            <person name="Young C.R."/>
            <person name="Angers B."/>
            <person name="Qian P.Y."/>
        </authorList>
    </citation>
    <scope>NUCLEOTIDE SEQUENCE</scope>
    <source>
        <strain evidence="1">R07B-5</strain>
    </source>
</reference>
<proteinExistence type="predicted"/>
<protein>
    <submittedName>
        <fullName evidence="1">Uncharacterized protein</fullName>
    </submittedName>
</protein>
<dbReference type="EMBL" id="JAODUO010000844">
    <property type="protein sequence ID" value="KAK2173893.1"/>
    <property type="molecule type" value="Genomic_DNA"/>
</dbReference>
<accession>A0AAD9KNU6</accession>
<comment type="caution">
    <text evidence="1">The sequence shown here is derived from an EMBL/GenBank/DDBJ whole genome shotgun (WGS) entry which is preliminary data.</text>
</comment>
<evidence type="ECO:0000313" key="2">
    <source>
        <dbReference type="Proteomes" id="UP001209878"/>
    </source>
</evidence>
<name>A0AAD9KNU6_RIDPI</name>
<dbReference type="Proteomes" id="UP001209878">
    <property type="component" value="Unassembled WGS sequence"/>
</dbReference>